<evidence type="ECO:0000256" key="8">
    <source>
        <dbReference type="ARBA" id="ARBA00022801"/>
    </source>
</evidence>
<dbReference type="GO" id="GO:0046872">
    <property type="term" value="F:metal ion binding"/>
    <property type="evidence" value="ECO:0007669"/>
    <property type="project" value="UniProtKB-KW"/>
</dbReference>
<keyword evidence="5" id="KW-0645">Protease</keyword>
<dbReference type="SUPFAM" id="SSF52025">
    <property type="entry name" value="PA domain"/>
    <property type="match status" value="1"/>
</dbReference>
<feature type="domain" description="Transferrin receptor-like dimerisation" evidence="18">
    <location>
        <begin position="680"/>
        <end position="805"/>
    </location>
</feature>
<dbReference type="Pfam" id="PF04389">
    <property type="entry name" value="Peptidase_M28"/>
    <property type="match status" value="1"/>
</dbReference>
<name>A0A0C9MUV8_9FUNG</name>
<evidence type="ECO:0000256" key="6">
    <source>
        <dbReference type="ARBA" id="ARBA00022692"/>
    </source>
</evidence>
<evidence type="ECO:0000256" key="13">
    <source>
        <dbReference type="ARBA" id="ARBA00023136"/>
    </source>
</evidence>
<dbReference type="GO" id="GO:0008237">
    <property type="term" value="F:metallopeptidase activity"/>
    <property type="evidence" value="ECO:0007669"/>
    <property type="project" value="UniProtKB-KW"/>
</dbReference>
<keyword evidence="7" id="KW-0479">Metal-binding</keyword>
<keyword evidence="21" id="KW-1185">Reference proteome</keyword>
<dbReference type="GO" id="GO:0004180">
    <property type="term" value="F:carboxypeptidase activity"/>
    <property type="evidence" value="ECO:0007669"/>
    <property type="project" value="UniProtKB-KW"/>
</dbReference>
<dbReference type="FunFam" id="3.40.630.10:FF:000009">
    <property type="entry name" value="N-acetylated-alpha-linked acidic dipeptidase 2"/>
    <property type="match status" value="1"/>
</dbReference>
<dbReference type="CDD" id="cd08022">
    <property type="entry name" value="M28_PSMA_like"/>
    <property type="match status" value="1"/>
</dbReference>
<keyword evidence="11 16" id="KW-1133">Transmembrane helix</keyword>
<dbReference type="FunFam" id="3.50.30.30:FF:000008">
    <property type="entry name" value="Glutamate carboxypeptidase 2"/>
    <property type="match status" value="1"/>
</dbReference>
<dbReference type="InterPro" id="IPR003137">
    <property type="entry name" value="PA_domain"/>
</dbReference>
<feature type="domain" description="PA" evidence="17">
    <location>
        <begin position="240"/>
        <end position="306"/>
    </location>
</feature>
<dbReference type="InterPro" id="IPR039373">
    <property type="entry name" value="Peptidase_M28B"/>
</dbReference>
<protein>
    <submittedName>
        <fullName evidence="20">Glutamate carboxypeptidase</fullName>
    </submittedName>
</protein>
<dbReference type="SUPFAM" id="SSF53187">
    <property type="entry name" value="Zn-dependent exopeptidases"/>
    <property type="match status" value="1"/>
</dbReference>
<dbReference type="CDD" id="cd02121">
    <property type="entry name" value="PA_GCPII_like"/>
    <property type="match status" value="1"/>
</dbReference>
<dbReference type="STRING" id="91626.A0A0C9MUV8"/>
<dbReference type="InterPro" id="IPR036757">
    <property type="entry name" value="TFR-like_dimer_dom_sf"/>
</dbReference>
<evidence type="ECO:0000256" key="16">
    <source>
        <dbReference type="SAM" id="Phobius"/>
    </source>
</evidence>
<dbReference type="InterPro" id="IPR007484">
    <property type="entry name" value="Peptidase_M28"/>
</dbReference>
<evidence type="ECO:0000256" key="2">
    <source>
        <dbReference type="ARBA" id="ARBA00004606"/>
    </source>
</evidence>
<reference evidence="20" key="1">
    <citation type="submission" date="2014-09" db="EMBL/GenBank/DDBJ databases">
        <title>Draft genome sequence of an oleaginous Mucoromycotina fungus Mucor ambiguus NBRC6742.</title>
        <authorList>
            <person name="Takeda I."/>
            <person name="Yamane N."/>
            <person name="Morita T."/>
            <person name="Tamano K."/>
            <person name="Machida M."/>
            <person name="Baker S."/>
            <person name="Koike H."/>
        </authorList>
    </citation>
    <scope>NUCLEOTIDE SEQUENCE</scope>
    <source>
        <strain evidence="20">NBRC 6742</strain>
    </source>
</reference>
<dbReference type="GO" id="GO:0016020">
    <property type="term" value="C:membrane"/>
    <property type="evidence" value="ECO:0007669"/>
    <property type="project" value="UniProtKB-SubCell"/>
</dbReference>
<dbReference type="Gene3D" id="3.50.30.30">
    <property type="match status" value="1"/>
</dbReference>
<keyword evidence="9" id="KW-0862">Zinc</keyword>
<evidence type="ECO:0000256" key="5">
    <source>
        <dbReference type="ARBA" id="ARBA00022670"/>
    </source>
</evidence>
<evidence type="ECO:0000256" key="12">
    <source>
        <dbReference type="ARBA" id="ARBA00023049"/>
    </source>
</evidence>
<organism evidence="20">
    <name type="scientific">Mucor ambiguus</name>
    <dbReference type="NCBI Taxonomy" id="91626"/>
    <lineage>
        <taxon>Eukaryota</taxon>
        <taxon>Fungi</taxon>
        <taxon>Fungi incertae sedis</taxon>
        <taxon>Mucoromycota</taxon>
        <taxon>Mucoromycotina</taxon>
        <taxon>Mucoromycetes</taxon>
        <taxon>Mucorales</taxon>
        <taxon>Mucorineae</taxon>
        <taxon>Mucoraceae</taxon>
        <taxon>Mucor</taxon>
    </lineage>
</organism>
<accession>A0A0C9MUV8</accession>
<evidence type="ECO:0000259" key="17">
    <source>
        <dbReference type="Pfam" id="PF02225"/>
    </source>
</evidence>
<evidence type="ECO:0000256" key="4">
    <source>
        <dbReference type="ARBA" id="ARBA00022645"/>
    </source>
</evidence>
<dbReference type="InterPro" id="IPR007365">
    <property type="entry name" value="TFR-like_dimer_dom"/>
</dbReference>
<dbReference type="Gene3D" id="1.20.930.40">
    <property type="entry name" value="Transferrin receptor-like, dimerisation domain"/>
    <property type="match status" value="1"/>
</dbReference>
<evidence type="ECO:0000256" key="1">
    <source>
        <dbReference type="ARBA" id="ARBA00001947"/>
    </source>
</evidence>
<feature type="domain" description="Peptidase M28" evidence="19">
    <location>
        <begin position="429"/>
        <end position="621"/>
    </location>
</feature>
<gene>
    <name evidence="20" type="ORF">MAM1_0153d06720</name>
</gene>
<keyword evidence="12" id="KW-0482">Metalloprotease</keyword>
<feature type="compositionally biased region" description="Polar residues" evidence="15">
    <location>
        <begin position="28"/>
        <end position="41"/>
    </location>
</feature>
<dbReference type="SUPFAM" id="SSF47672">
    <property type="entry name" value="Transferrin receptor-like dimerisation domain"/>
    <property type="match status" value="1"/>
</dbReference>
<dbReference type="EMBL" id="DF836442">
    <property type="protein sequence ID" value="GAN07227.1"/>
    <property type="molecule type" value="Genomic_DNA"/>
</dbReference>
<keyword evidence="4 20" id="KW-0121">Carboxypeptidase</keyword>
<evidence type="ECO:0000313" key="20">
    <source>
        <dbReference type="EMBL" id="GAN07227.1"/>
    </source>
</evidence>
<dbReference type="PANTHER" id="PTHR10404:SF46">
    <property type="entry name" value="VACUOLAR PROTEIN SORTING-ASSOCIATED PROTEIN 70"/>
    <property type="match status" value="1"/>
</dbReference>
<dbReference type="InterPro" id="IPR046450">
    <property type="entry name" value="PA_dom_sf"/>
</dbReference>
<feature type="region of interest" description="Disordered" evidence="15">
    <location>
        <begin position="1"/>
        <end position="44"/>
    </location>
</feature>
<sequence>MASTEGYSAIPREDADRQSDTGSAGAGATQQSTSDPMTPSPASRDVSSFAKLKHWWIQHWGSSTSEHAPLINRHRMTLEAPRKRPLRVGIEITVIVGMFVLVAMAILLSMGTLDNPRGFPTRELSAAERMMLDLPSAKRLKSYLRNYTSEPHVAGTASDKRQAEWTREKFNEFGIPNTKIETYWPLLNYPISRRLAIVSGPEYLRYNASLKEDRVEEDKSTKHPDVVPLFHGFSKNGTAKGPVIYANYGRLEDFQFLVDQGVQVNGSIALVRYGTTMRGLKIRAAEQYGCVGVLIYSDPIDDGPIDKDTTLNPPESYPDGPWRSPSSAQRGSVQYLPFYPGDPLTPGYAATENATRIKMEDAIVLPQIPSLPLSWKDALPLLRATEGRGVFGEFDWAGGLKEVDYFSGPTEGMVELENIVDYKVTPIWNVIGRIEGSVEPHRSIILGNHRDAWVFGAVDPSSGSATLLEIARVLGQMLQTGWRPKRTIILASWDAEEYGLIGSTEWVEDHKEWLAKEAAVYVNCDVAVAGPYFETGASPSLNQLLYEVTSMVQDPLTKKSVYEAWGERTNATGIPSAKPPVGVLGSGSDFTAFMDHLGVASIDMSFNGDYGVYHSVYDSFHWMEKYGDPQFHYHQAMVKIWGLLALRLADDLILPIHPVDYAHELQKYVHQLYIHSSPHTFPTLKKSVNSLIKAASTFETNLVSIQKKLRKFGGDEDQKMSAKWAKRVEKMNERLTSFERGFIDPEGMKDREWYKHVVYAPGLWTGYSGQVFPAISEAYDAKDMHLARHAENRAAKSMKLAQDALL</sequence>
<dbReference type="PANTHER" id="PTHR10404">
    <property type="entry name" value="N-ACETYLATED-ALPHA-LINKED ACIDIC DIPEPTIDASE"/>
    <property type="match status" value="1"/>
</dbReference>
<evidence type="ECO:0000256" key="3">
    <source>
        <dbReference type="ARBA" id="ARBA00005634"/>
    </source>
</evidence>
<keyword evidence="8" id="KW-0378">Hydrolase</keyword>
<proteinExistence type="inferred from homology"/>
<keyword evidence="13 16" id="KW-0472">Membrane</keyword>
<evidence type="ECO:0000313" key="21">
    <source>
        <dbReference type="Proteomes" id="UP000053815"/>
    </source>
</evidence>
<keyword evidence="6 16" id="KW-0812">Transmembrane</keyword>
<evidence type="ECO:0000256" key="7">
    <source>
        <dbReference type="ARBA" id="ARBA00022723"/>
    </source>
</evidence>
<comment type="cofactor">
    <cofactor evidence="1">
        <name>Zn(2+)</name>
        <dbReference type="ChEBI" id="CHEBI:29105"/>
    </cofactor>
</comment>
<evidence type="ECO:0000256" key="14">
    <source>
        <dbReference type="ARBA" id="ARBA00023180"/>
    </source>
</evidence>
<evidence type="ECO:0000256" key="11">
    <source>
        <dbReference type="ARBA" id="ARBA00022989"/>
    </source>
</evidence>
<dbReference type="Proteomes" id="UP000053815">
    <property type="component" value="Unassembled WGS sequence"/>
</dbReference>
<dbReference type="GO" id="GO:0006508">
    <property type="term" value="P:proteolysis"/>
    <property type="evidence" value="ECO:0007669"/>
    <property type="project" value="UniProtKB-KW"/>
</dbReference>
<comment type="similarity">
    <text evidence="3">Belongs to the peptidase M28 family. M28B subfamily.</text>
</comment>
<evidence type="ECO:0000256" key="9">
    <source>
        <dbReference type="ARBA" id="ARBA00022833"/>
    </source>
</evidence>
<feature type="region of interest" description="Disordered" evidence="15">
    <location>
        <begin position="304"/>
        <end position="329"/>
    </location>
</feature>
<evidence type="ECO:0000256" key="15">
    <source>
        <dbReference type="SAM" id="MobiDB-lite"/>
    </source>
</evidence>
<keyword evidence="10" id="KW-0735">Signal-anchor</keyword>
<comment type="subcellular location">
    <subcellularLocation>
        <location evidence="2">Membrane</location>
        <topology evidence="2">Single-pass type II membrane protein</topology>
    </subcellularLocation>
</comment>
<dbReference type="Pfam" id="PF04253">
    <property type="entry name" value="TFR_dimer"/>
    <property type="match status" value="1"/>
</dbReference>
<evidence type="ECO:0000256" key="10">
    <source>
        <dbReference type="ARBA" id="ARBA00022968"/>
    </source>
</evidence>
<evidence type="ECO:0000259" key="18">
    <source>
        <dbReference type="Pfam" id="PF04253"/>
    </source>
</evidence>
<feature type="transmembrane region" description="Helical" evidence="16">
    <location>
        <begin position="92"/>
        <end position="113"/>
    </location>
</feature>
<keyword evidence="14" id="KW-0325">Glycoprotein</keyword>
<evidence type="ECO:0000259" key="19">
    <source>
        <dbReference type="Pfam" id="PF04389"/>
    </source>
</evidence>
<dbReference type="Pfam" id="PF02225">
    <property type="entry name" value="PA"/>
    <property type="match status" value="1"/>
</dbReference>
<dbReference type="Gene3D" id="3.40.630.10">
    <property type="entry name" value="Zn peptidases"/>
    <property type="match status" value="1"/>
</dbReference>
<dbReference type="OrthoDB" id="10013407at2759"/>
<dbReference type="AlphaFoldDB" id="A0A0C9MUV8"/>